<organism evidence="1 2">
    <name type="scientific">Kingella potus</name>
    <dbReference type="NCBI Taxonomy" id="265175"/>
    <lineage>
        <taxon>Bacteria</taxon>
        <taxon>Pseudomonadati</taxon>
        <taxon>Pseudomonadota</taxon>
        <taxon>Betaproteobacteria</taxon>
        <taxon>Neisseriales</taxon>
        <taxon>Neisseriaceae</taxon>
        <taxon>Kingella</taxon>
    </lineage>
</organism>
<name>A0A377R2A0_9NEIS</name>
<protein>
    <submittedName>
        <fullName evidence="1">Uncharacterized protein</fullName>
    </submittedName>
</protein>
<dbReference type="Proteomes" id="UP000254293">
    <property type="component" value="Unassembled WGS sequence"/>
</dbReference>
<dbReference type="RefSeq" id="WP_115308368.1">
    <property type="nucleotide sequence ID" value="NZ_UGJJ01000002.1"/>
</dbReference>
<sequence length="93" mass="10810">MLKQFEIHGGVVKNLNAFLIEKNTDLKTAMDDEELNKQVAAIIHEGLPGMVRRIYSLQKMQTFFWEKKDLMVDYVAARIEAAEKKARAREEKK</sequence>
<dbReference type="AlphaFoldDB" id="A0A377R2A0"/>
<gene>
    <name evidence="1" type="ORF">NCTC13336_01319</name>
</gene>
<proteinExistence type="predicted"/>
<keyword evidence="2" id="KW-1185">Reference proteome</keyword>
<reference evidence="1 2" key="1">
    <citation type="submission" date="2018-06" db="EMBL/GenBank/DDBJ databases">
        <authorList>
            <consortium name="Pathogen Informatics"/>
            <person name="Doyle S."/>
        </authorList>
    </citation>
    <scope>NUCLEOTIDE SEQUENCE [LARGE SCALE GENOMIC DNA]</scope>
    <source>
        <strain evidence="1 2">NCTC13336</strain>
    </source>
</reference>
<evidence type="ECO:0000313" key="1">
    <source>
        <dbReference type="EMBL" id="STR02443.1"/>
    </source>
</evidence>
<accession>A0A377R2A0</accession>
<dbReference type="EMBL" id="UGJJ01000002">
    <property type="protein sequence ID" value="STR02443.1"/>
    <property type="molecule type" value="Genomic_DNA"/>
</dbReference>
<dbReference type="OrthoDB" id="8612894at2"/>
<evidence type="ECO:0000313" key="2">
    <source>
        <dbReference type="Proteomes" id="UP000254293"/>
    </source>
</evidence>